<feature type="compositionally biased region" description="Basic and acidic residues" evidence="1">
    <location>
        <begin position="534"/>
        <end position="553"/>
    </location>
</feature>
<feature type="region of interest" description="Disordered" evidence="1">
    <location>
        <begin position="478"/>
        <end position="503"/>
    </location>
</feature>
<keyword evidence="3" id="KW-1185">Reference proteome</keyword>
<evidence type="ECO:0000313" key="3">
    <source>
        <dbReference type="Proteomes" id="UP000800040"/>
    </source>
</evidence>
<sequence length="553" mass="62814">MVVRLFVPPGEGQHNLVPRRSDSIGANATTQYVLFGSTALAGAYTSFATRRVGGVGAGRTAVFIRASGRLGVWGAVVGAALNVYYYAGFANVVVGQSRGVPEVDRRKWKLFERTTRYTVEDGALAGASLGLLASASIFLRRASMIPVWTRCVGMMNIGACTGVLGTHAYLHYTGERQRAYRQLEQRLKRRSLEFWYIFWDKSLMARLDPLMQQYVRHNGVWYTQLLPAEEFDEQLEEEEEEEYRREMMMMGGERRPTDAEEAQHHQEEEEGEEEQPSYYIPPIDYADDLRKITVEATLATMLELEAERAALLQEAEYLLHVNAQQQYEYCHLDDDEGDATTMDKEDDDERQRRLQEIHLVEIAYHRLRSAADAIDIRLVHWRISLQHKALWESSEQDSVGVAAWLPKSSTLDYSTYTPSLSMHEMLKFQAQIADEVAHFDQLAADGRFAWERRERYRRDAEDGRVLLRAADHVVRRLERATRERESGPVGEGKGGDASGSVKAVGYPEEVEATTKIAGIKVETVPDDESAAQRQVEEDKVKKAPSRSLERERP</sequence>
<dbReference type="AlphaFoldDB" id="A0A6A5K0P4"/>
<feature type="region of interest" description="Disordered" evidence="1">
    <location>
        <begin position="517"/>
        <end position="553"/>
    </location>
</feature>
<protein>
    <submittedName>
        <fullName evidence="2">Uncharacterized protein</fullName>
    </submittedName>
</protein>
<evidence type="ECO:0000256" key="1">
    <source>
        <dbReference type="SAM" id="MobiDB-lite"/>
    </source>
</evidence>
<evidence type="ECO:0000313" key="2">
    <source>
        <dbReference type="EMBL" id="KAF1830499.1"/>
    </source>
</evidence>
<feature type="compositionally biased region" description="Basic and acidic residues" evidence="1">
    <location>
        <begin position="252"/>
        <end position="267"/>
    </location>
</feature>
<gene>
    <name evidence="2" type="ORF">BDW02DRAFT_558875</name>
</gene>
<name>A0A6A5K0P4_9PLEO</name>
<reference evidence="2" key="1">
    <citation type="submission" date="2020-01" db="EMBL/GenBank/DDBJ databases">
        <authorList>
            <consortium name="DOE Joint Genome Institute"/>
            <person name="Haridas S."/>
            <person name="Albert R."/>
            <person name="Binder M."/>
            <person name="Bloem J."/>
            <person name="Labutti K."/>
            <person name="Salamov A."/>
            <person name="Andreopoulos B."/>
            <person name="Baker S.E."/>
            <person name="Barry K."/>
            <person name="Bills G."/>
            <person name="Bluhm B.H."/>
            <person name="Cannon C."/>
            <person name="Castanera R."/>
            <person name="Culley D.E."/>
            <person name="Daum C."/>
            <person name="Ezra D."/>
            <person name="Gonzalez J.B."/>
            <person name="Henrissat B."/>
            <person name="Kuo A."/>
            <person name="Liang C."/>
            <person name="Lipzen A."/>
            <person name="Lutzoni F."/>
            <person name="Magnuson J."/>
            <person name="Mondo S."/>
            <person name="Nolan M."/>
            <person name="Ohm R."/>
            <person name="Pangilinan J."/>
            <person name="Park H.-J."/>
            <person name="Ramirez L."/>
            <person name="Alfaro M."/>
            <person name="Sun H."/>
            <person name="Tritt A."/>
            <person name="Yoshinaga Y."/>
            <person name="Zwiers L.-H."/>
            <person name="Turgeon B.G."/>
            <person name="Goodwin S.B."/>
            <person name="Spatafora J.W."/>
            <person name="Crous P.W."/>
            <person name="Grigoriev I.V."/>
        </authorList>
    </citation>
    <scope>NUCLEOTIDE SEQUENCE</scope>
    <source>
        <strain evidence="2">P77</strain>
    </source>
</reference>
<dbReference type="EMBL" id="ML975394">
    <property type="protein sequence ID" value="KAF1830499.1"/>
    <property type="molecule type" value="Genomic_DNA"/>
</dbReference>
<feature type="region of interest" description="Disordered" evidence="1">
    <location>
        <begin position="252"/>
        <end position="279"/>
    </location>
</feature>
<dbReference type="OrthoDB" id="3776879at2759"/>
<accession>A0A6A5K0P4</accession>
<dbReference type="Proteomes" id="UP000800040">
    <property type="component" value="Unassembled WGS sequence"/>
</dbReference>
<proteinExistence type="predicted"/>
<organism evidence="2 3">
    <name type="scientific">Decorospora gaudefroyi</name>
    <dbReference type="NCBI Taxonomy" id="184978"/>
    <lineage>
        <taxon>Eukaryota</taxon>
        <taxon>Fungi</taxon>
        <taxon>Dikarya</taxon>
        <taxon>Ascomycota</taxon>
        <taxon>Pezizomycotina</taxon>
        <taxon>Dothideomycetes</taxon>
        <taxon>Pleosporomycetidae</taxon>
        <taxon>Pleosporales</taxon>
        <taxon>Pleosporineae</taxon>
        <taxon>Pleosporaceae</taxon>
        <taxon>Decorospora</taxon>
    </lineage>
</organism>